<keyword evidence="2" id="KW-1185">Reference proteome</keyword>
<dbReference type="EMBL" id="ABJK02000021">
    <property type="protein sequence ID" value="EDT47262.1"/>
    <property type="molecule type" value="Genomic_DNA"/>
</dbReference>
<reference evidence="1" key="2">
    <citation type="submission" date="2013-09" db="EMBL/GenBank/DDBJ databases">
        <title>Draft genome sequence of Streptococcus infantarius subsp. infantarius ATCC BAA-102.</title>
        <authorList>
            <person name="Sudarsanam P."/>
            <person name="Ley R."/>
            <person name="Guruge J."/>
            <person name="Turnbaugh P.J."/>
            <person name="Mahowald M."/>
            <person name="Liep D."/>
            <person name="Gordon J."/>
        </authorList>
    </citation>
    <scope>NUCLEOTIDE SEQUENCE</scope>
    <source>
        <strain evidence="1">ATCC BAA-102</strain>
    </source>
</reference>
<dbReference type="Proteomes" id="UP000005602">
    <property type="component" value="Unassembled WGS sequence"/>
</dbReference>
<reference evidence="1" key="1">
    <citation type="submission" date="2008-03" db="EMBL/GenBank/DDBJ databases">
        <authorList>
            <person name="Fulton L."/>
            <person name="Clifton S."/>
            <person name="Fulton B."/>
            <person name="Xu J."/>
            <person name="Minx P."/>
            <person name="Pepin K.H."/>
            <person name="Johnson M."/>
            <person name="Thiruvilangam P."/>
            <person name="Bhonagiri V."/>
            <person name="Nash W.E."/>
            <person name="Mardis E.R."/>
            <person name="Wilson R.K."/>
        </authorList>
    </citation>
    <scope>NUCLEOTIDE SEQUENCE</scope>
    <source>
        <strain evidence="1">ATCC BAA-102</strain>
    </source>
</reference>
<evidence type="ECO:0000313" key="1">
    <source>
        <dbReference type="EMBL" id="EDT47262.1"/>
    </source>
</evidence>
<comment type="caution">
    <text evidence="1">The sequence shown here is derived from an EMBL/GenBank/DDBJ whole genome shotgun (WGS) entry which is preliminary data.</text>
</comment>
<proteinExistence type="predicted"/>
<evidence type="ECO:0000313" key="2">
    <source>
        <dbReference type="Proteomes" id="UP000005602"/>
    </source>
</evidence>
<sequence>MKYHHLKHKKFLINNLKSLSYQATLAAGLFLSFEKKVKLR</sequence>
<gene>
    <name evidence="1" type="ORF">STRINF_01563</name>
</gene>
<accession>A0ABP2DJE6</accession>
<name>A0ABP2DJE6_9STRE</name>
<organism evidence="1 2">
    <name type="scientific">Streptococcus infantarius subsp. infantarius ATCC BAA-102</name>
    <dbReference type="NCBI Taxonomy" id="471872"/>
    <lineage>
        <taxon>Bacteria</taxon>
        <taxon>Bacillati</taxon>
        <taxon>Bacillota</taxon>
        <taxon>Bacilli</taxon>
        <taxon>Lactobacillales</taxon>
        <taxon>Streptococcaceae</taxon>
        <taxon>Streptococcus</taxon>
    </lineage>
</organism>
<protein>
    <submittedName>
        <fullName evidence="1">Uncharacterized protein</fullName>
    </submittedName>
</protein>